<comment type="caution">
    <text evidence="9">The sequence shown here is derived from an EMBL/GenBank/DDBJ whole genome shotgun (WGS) entry which is preliminary data.</text>
</comment>
<gene>
    <name evidence="9" type="primary">SWE1</name>
    <name evidence="9" type="ORF">H4R26_000339</name>
</gene>
<feature type="domain" description="Protein kinase" evidence="8">
    <location>
        <begin position="429"/>
        <end position="697"/>
    </location>
</feature>
<evidence type="ECO:0000256" key="4">
    <source>
        <dbReference type="ARBA" id="ARBA00022840"/>
    </source>
</evidence>
<dbReference type="Pfam" id="PF00069">
    <property type="entry name" value="Pkinase"/>
    <property type="match status" value="1"/>
</dbReference>
<name>A0A9W8BIW8_9FUNG</name>
<keyword evidence="1 9" id="KW-0808">Transferase</keyword>
<proteinExistence type="inferred from homology"/>
<evidence type="ECO:0000259" key="8">
    <source>
        <dbReference type="PROSITE" id="PS50011"/>
    </source>
</evidence>
<sequence>MADTPRRPVMRGLRKSNTAQDDPFLTPVQTTGRCRRQTVTVLRPCQSFPQLAGSGWHTDEGPARTMEPVGRRRVVNSGLVTPTPAARRIETSWVDSPLVARRIETSWAESPLAARRVETSWAESPPDFGRRTEAPWEESPSDVAQRPRASSRVDSSALETPSAARMCAPRTTQRRLGFTPADIAAAAASVASANAPASAPPSGGATMFTPAATKLVRPDPAAFMSTGLQSRKQHVRTRSSGAQVAPETPCKAGTDADPFRLGKHRAASPGSLRRTRKRAHVAAARDSCDDLRSLLDTPSRPRLNTLVDDEAPLRPPPGFRIPLGGGSGSGGDAWAGDAWAGSDACSDATVAACDAMDLDELSAGSASGSASGLVRPQMPQIVQGCATNYAHFLGHAYFKQAARTLPFLAPSRDFLVDGLGYLDYFTQQFDVLARVGEGEFSTVFSARSLDDGRLYAVKRARRAFAGRQERARRLREVELLWAVPPGAGVVRLVAAWEQLGLLHMQFDLCEHGSLAAWLDSRAAAGDDRLSEPLAWAVLAHAAASLDRLHERGIAHLDVKPANFLLGARFTEPGAERDDGWLQLADFGHAVRVPPPRDAWVDEGDREYMAPELLHGVYSTAADVFSLGMMMLEIVADVVLPANGPDWHSLRVARFDDPAFLHLPYSPLLLDTIKRMLEPDHARRVPLPDVLATARAAMDAASDVDDDDVFGDDDDDFLASVAAPPARRHPLLRAVTAGASVSAGLLLGSAASSAASSPAMAVPRPASAGPGLARRTASAPGSAPASAAAR</sequence>
<evidence type="ECO:0000313" key="9">
    <source>
        <dbReference type="EMBL" id="KAJ2008219.1"/>
    </source>
</evidence>
<dbReference type="InterPro" id="IPR050339">
    <property type="entry name" value="CC_SR_Kinase"/>
</dbReference>
<evidence type="ECO:0000256" key="3">
    <source>
        <dbReference type="ARBA" id="ARBA00022777"/>
    </source>
</evidence>
<accession>A0A9W8BIW8</accession>
<protein>
    <submittedName>
        <fullName evidence="9">Mitosis inhibitor protein kinase swe1</fullName>
        <ecNumber evidence="9">2.7.11.1</ecNumber>
    </submittedName>
</protein>
<evidence type="ECO:0000256" key="7">
    <source>
        <dbReference type="SAM" id="MobiDB-lite"/>
    </source>
</evidence>
<dbReference type="GO" id="GO:0004674">
    <property type="term" value="F:protein serine/threonine kinase activity"/>
    <property type="evidence" value="ECO:0007669"/>
    <property type="project" value="UniProtKB-EC"/>
</dbReference>
<dbReference type="InterPro" id="IPR011009">
    <property type="entry name" value="Kinase-like_dom_sf"/>
</dbReference>
<dbReference type="InterPro" id="IPR008271">
    <property type="entry name" value="Ser/Thr_kinase_AS"/>
</dbReference>
<keyword evidence="2 6" id="KW-0547">Nucleotide-binding</keyword>
<keyword evidence="10" id="KW-1185">Reference proteome</keyword>
<feature type="region of interest" description="Disordered" evidence="7">
    <location>
        <begin position="227"/>
        <end position="280"/>
    </location>
</feature>
<dbReference type="PROSITE" id="PS50011">
    <property type="entry name" value="PROTEIN_KINASE_DOM"/>
    <property type="match status" value="1"/>
</dbReference>
<comment type="similarity">
    <text evidence="5">Belongs to the protein kinase superfamily. Ser/Thr protein kinase family. GCN2 subfamily.</text>
</comment>
<dbReference type="GO" id="GO:0005524">
    <property type="term" value="F:ATP binding"/>
    <property type="evidence" value="ECO:0007669"/>
    <property type="project" value="UniProtKB-UniRule"/>
</dbReference>
<dbReference type="SUPFAM" id="SSF56112">
    <property type="entry name" value="Protein kinase-like (PK-like)"/>
    <property type="match status" value="1"/>
</dbReference>
<keyword evidence="4 6" id="KW-0067">ATP-binding</keyword>
<feature type="region of interest" description="Disordered" evidence="7">
    <location>
        <begin position="754"/>
        <end position="789"/>
    </location>
</feature>
<evidence type="ECO:0000313" key="10">
    <source>
        <dbReference type="Proteomes" id="UP001150907"/>
    </source>
</evidence>
<dbReference type="SMART" id="SM00220">
    <property type="entry name" value="S_TKc"/>
    <property type="match status" value="1"/>
</dbReference>
<dbReference type="OrthoDB" id="5337378at2759"/>
<dbReference type="EC" id="2.7.11.1" evidence="9"/>
<keyword evidence="3" id="KW-0418">Kinase</keyword>
<evidence type="ECO:0000256" key="6">
    <source>
        <dbReference type="PROSITE-ProRule" id="PRU10141"/>
    </source>
</evidence>
<dbReference type="Gene3D" id="3.30.200.20">
    <property type="entry name" value="Phosphorylase Kinase, domain 1"/>
    <property type="match status" value="1"/>
</dbReference>
<feature type="binding site" evidence="6">
    <location>
        <position position="458"/>
    </location>
    <ligand>
        <name>ATP</name>
        <dbReference type="ChEBI" id="CHEBI:30616"/>
    </ligand>
</feature>
<reference evidence="9" key="1">
    <citation type="submission" date="2022-07" db="EMBL/GenBank/DDBJ databases">
        <title>Phylogenomic reconstructions and comparative analyses of Kickxellomycotina fungi.</title>
        <authorList>
            <person name="Reynolds N.K."/>
            <person name="Stajich J.E."/>
            <person name="Barry K."/>
            <person name="Grigoriev I.V."/>
            <person name="Crous P."/>
            <person name="Smith M.E."/>
        </authorList>
    </citation>
    <scope>NUCLEOTIDE SEQUENCE</scope>
    <source>
        <strain evidence="9">IMI 214461</strain>
    </source>
</reference>
<dbReference type="PROSITE" id="PS00107">
    <property type="entry name" value="PROTEIN_KINASE_ATP"/>
    <property type="match status" value="1"/>
</dbReference>
<feature type="region of interest" description="Disordered" evidence="7">
    <location>
        <begin position="1"/>
        <end position="26"/>
    </location>
</feature>
<dbReference type="AlphaFoldDB" id="A0A9W8BIW8"/>
<dbReference type="PANTHER" id="PTHR11042">
    <property type="entry name" value="EUKARYOTIC TRANSLATION INITIATION FACTOR 2-ALPHA KINASE EIF2-ALPHA KINASE -RELATED"/>
    <property type="match status" value="1"/>
</dbReference>
<organism evidence="9 10">
    <name type="scientific">Coemansia thaxteri</name>
    <dbReference type="NCBI Taxonomy" id="2663907"/>
    <lineage>
        <taxon>Eukaryota</taxon>
        <taxon>Fungi</taxon>
        <taxon>Fungi incertae sedis</taxon>
        <taxon>Zoopagomycota</taxon>
        <taxon>Kickxellomycotina</taxon>
        <taxon>Kickxellomycetes</taxon>
        <taxon>Kickxellales</taxon>
        <taxon>Kickxellaceae</taxon>
        <taxon>Coemansia</taxon>
    </lineage>
</organism>
<dbReference type="InterPro" id="IPR000719">
    <property type="entry name" value="Prot_kinase_dom"/>
</dbReference>
<dbReference type="InterPro" id="IPR017441">
    <property type="entry name" value="Protein_kinase_ATP_BS"/>
</dbReference>
<dbReference type="Proteomes" id="UP001150907">
    <property type="component" value="Unassembled WGS sequence"/>
</dbReference>
<dbReference type="PROSITE" id="PS00108">
    <property type="entry name" value="PROTEIN_KINASE_ST"/>
    <property type="match status" value="1"/>
</dbReference>
<dbReference type="Gene3D" id="1.10.510.10">
    <property type="entry name" value="Transferase(Phosphotransferase) domain 1"/>
    <property type="match status" value="1"/>
</dbReference>
<dbReference type="GO" id="GO:0005634">
    <property type="term" value="C:nucleus"/>
    <property type="evidence" value="ECO:0007669"/>
    <property type="project" value="TreeGrafter"/>
</dbReference>
<dbReference type="GO" id="GO:0005737">
    <property type="term" value="C:cytoplasm"/>
    <property type="evidence" value="ECO:0007669"/>
    <property type="project" value="TreeGrafter"/>
</dbReference>
<evidence type="ECO:0000256" key="1">
    <source>
        <dbReference type="ARBA" id="ARBA00022679"/>
    </source>
</evidence>
<evidence type="ECO:0000256" key="5">
    <source>
        <dbReference type="ARBA" id="ARBA00037982"/>
    </source>
</evidence>
<evidence type="ECO:0000256" key="2">
    <source>
        <dbReference type="ARBA" id="ARBA00022741"/>
    </source>
</evidence>
<dbReference type="EMBL" id="JANBQF010000009">
    <property type="protein sequence ID" value="KAJ2008219.1"/>
    <property type="molecule type" value="Genomic_DNA"/>
</dbReference>
<feature type="region of interest" description="Disordered" evidence="7">
    <location>
        <begin position="110"/>
        <end position="173"/>
    </location>
</feature>